<dbReference type="Pfam" id="PF12799">
    <property type="entry name" value="LRR_4"/>
    <property type="match status" value="2"/>
</dbReference>
<evidence type="ECO:0000256" key="2">
    <source>
        <dbReference type="ARBA" id="ARBA00022737"/>
    </source>
</evidence>
<dbReference type="PANTHER" id="PTHR46652:SF3">
    <property type="entry name" value="LEUCINE-RICH REPEAT-CONTAINING PROTEIN 9"/>
    <property type="match status" value="1"/>
</dbReference>
<comment type="caution">
    <text evidence="3">The sequence shown here is derived from an EMBL/GenBank/DDBJ whole genome shotgun (WGS) entry which is preliminary data.</text>
</comment>
<dbReference type="SUPFAM" id="SSF52058">
    <property type="entry name" value="L domain-like"/>
    <property type="match status" value="1"/>
</dbReference>
<organism evidence="3">
    <name type="scientific">Hexamita inflata</name>
    <dbReference type="NCBI Taxonomy" id="28002"/>
    <lineage>
        <taxon>Eukaryota</taxon>
        <taxon>Metamonada</taxon>
        <taxon>Diplomonadida</taxon>
        <taxon>Hexamitidae</taxon>
        <taxon>Hexamitinae</taxon>
        <taxon>Hexamita</taxon>
    </lineage>
</organism>
<evidence type="ECO:0000313" key="4">
    <source>
        <dbReference type="EMBL" id="CAL5976774.1"/>
    </source>
</evidence>
<dbReference type="PANTHER" id="PTHR46652">
    <property type="entry name" value="LEUCINE-RICH REPEAT AND IQ DOMAIN-CONTAINING PROTEIN 1-RELATED"/>
    <property type="match status" value="1"/>
</dbReference>
<dbReference type="EMBL" id="CATOUU010000952">
    <property type="protein sequence ID" value="CAI9962255.1"/>
    <property type="molecule type" value="Genomic_DNA"/>
</dbReference>
<reference evidence="3" key="1">
    <citation type="submission" date="2023-06" db="EMBL/GenBank/DDBJ databases">
        <authorList>
            <person name="Kurt Z."/>
        </authorList>
    </citation>
    <scope>NUCLEOTIDE SEQUENCE</scope>
</reference>
<sequence>MNISACLWKSNDRPTRNQVRIRTIRHDYVVKKVLDKIDHPPIPYVDIYLLCCIIFSHRFNMTQKIKFSNKLQFKQDPNSVLSLFIEDCKKLDLDGLQQMQKLQVLSLTRVQCCNLQIIQNLVHLDQFYLEQAIDVVDISFLKFLTRLSRLSLYDSHITDISVLQSLVTLTSLNLTSNQLSNISSLSYLVNLEVLYLQDNAIEQLEPIKNLYNLQQLNLNQNKVSNINCLQGLVNLKVLELNSNNLTDIFSLYALTNLQQLYLQNNNIVDITFLQFSQNLLRLDLSFNQIFFPDSLQKLHLTSLNVTNNAVDLNLNPFLENQTPQNSVWNKINAKREFGVKIKTINELKSIQIKFQRRKGMKNQQNVFKVKKLLIQLKEQHETFVDVVQEIIGKVQNVQQ</sequence>
<dbReference type="SMART" id="SM00365">
    <property type="entry name" value="LRR_SD22"/>
    <property type="match status" value="6"/>
</dbReference>
<dbReference type="Proteomes" id="UP001642409">
    <property type="component" value="Unassembled WGS sequence"/>
</dbReference>
<dbReference type="InterPro" id="IPR032675">
    <property type="entry name" value="LRR_dom_sf"/>
</dbReference>
<dbReference type="PROSITE" id="PS51450">
    <property type="entry name" value="LRR"/>
    <property type="match status" value="6"/>
</dbReference>
<dbReference type="EMBL" id="CAXDID020000007">
    <property type="protein sequence ID" value="CAL5976774.1"/>
    <property type="molecule type" value="Genomic_DNA"/>
</dbReference>
<keyword evidence="2" id="KW-0677">Repeat</keyword>
<dbReference type="Gene3D" id="3.80.10.10">
    <property type="entry name" value="Ribonuclease Inhibitor"/>
    <property type="match status" value="1"/>
</dbReference>
<evidence type="ECO:0000313" key="3">
    <source>
        <dbReference type="EMBL" id="CAI9962255.1"/>
    </source>
</evidence>
<keyword evidence="5" id="KW-1185">Reference proteome</keyword>
<dbReference type="InterPro" id="IPR050836">
    <property type="entry name" value="SDS22/Internalin_LRR"/>
</dbReference>
<accession>A0AA86R4R4</accession>
<name>A0AA86R4R4_9EUKA</name>
<dbReference type="InterPro" id="IPR001611">
    <property type="entry name" value="Leu-rich_rpt"/>
</dbReference>
<evidence type="ECO:0000313" key="5">
    <source>
        <dbReference type="Proteomes" id="UP001642409"/>
    </source>
</evidence>
<protein>
    <submittedName>
        <fullName evidence="3">Uncharacterized protein</fullName>
    </submittedName>
</protein>
<keyword evidence="1" id="KW-0433">Leucine-rich repeat</keyword>
<reference evidence="4 5" key="2">
    <citation type="submission" date="2024-07" db="EMBL/GenBank/DDBJ databases">
        <authorList>
            <person name="Akdeniz Z."/>
        </authorList>
    </citation>
    <scope>NUCLEOTIDE SEQUENCE [LARGE SCALE GENOMIC DNA]</scope>
</reference>
<dbReference type="InterPro" id="IPR003591">
    <property type="entry name" value="Leu-rich_rpt_typical-subtyp"/>
</dbReference>
<proteinExistence type="predicted"/>
<dbReference type="SMART" id="SM00369">
    <property type="entry name" value="LRR_TYP"/>
    <property type="match status" value="6"/>
</dbReference>
<dbReference type="InterPro" id="IPR025875">
    <property type="entry name" value="Leu-rich_rpt_4"/>
</dbReference>
<dbReference type="AlphaFoldDB" id="A0AA86R4R4"/>
<gene>
    <name evidence="4" type="ORF">HINF_LOCUS3984</name>
    <name evidence="3" type="ORF">HINF_LOCUS49900</name>
</gene>
<evidence type="ECO:0000256" key="1">
    <source>
        <dbReference type="ARBA" id="ARBA00022614"/>
    </source>
</evidence>